<feature type="compositionally biased region" description="Basic and acidic residues" evidence="1">
    <location>
        <begin position="16"/>
        <end position="27"/>
    </location>
</feature>
<feature type="compositionally biased region" description="Basic residues" evidence="1">
    <location>
        <begin position="92"/>
        <end position="101"/>
    </location>
</feature>
<dbReference type="AlphaFoldDB" id="A0A6J4P3N0"/>
<feature type="non-terminal residue" evidence="2">
    <location>
        <position position="1"/>
    </location>
</feature>
<evidence type="ECO:0000313" key="2">
    <source>
        <dbReference type="EMBL" id="CAA9404874.1"/>
    </source>
</evidence>
<keyword evidence="2" id="KW-0808">Transferase</keyword>
<reference evidence="2" key="1">
    <citation type="submission" date="2020-02" db="EMBL/GenBank/DDBJ databases">
        <authorList>
            <person name="Meier V. D."/>
        </authorList>
    </citation>
    <scope>NUCLEOTIDE SEQUENCE</scope>
    <source>
        <strain evidence="2">AVDCRST_MAG51</strain>
    </source>
</reference>
<name>A0A6J4P3N0_9BURK</name>
<keyword evidence="2" id="KW-0548">Nucleotidyltransferase</keyword>
<sequence>GHHPSPHRRLPRHLRPHDPGARGRDPAGDPAVRSGHRGSGCGPPQEGDVHADRAHRHGPRCGEELPAGRGGKLLGAAARLRRGAGRQGHGARAARRDRLRLRVPAGGHEPQPDARRGDGLPHPQRQVPVHQQHLRARDRGAGRRDRQVRLALGAAAADGEGPQHRRAV</sequence>
<dbReference type="EMBL" id="CADCUX010000255">
    <property type="protein sequence ID" value="CAA9404874.1"/>
    <property type="molecule type" value="Genomic_DNA"/>
</dbReference>
<feature type="compositionally biased region" description="Low complexity" evidence="1">
    <location>
        <begin position="120"/>
        <end position="131"/>
    </location>
</feature>
<dbReference type="EC" id="2.7.7.3" evidence="2"/>
<feature type="compositionally biased region" description="Basic and acidic residues" evidence="1">
    <location>
        <begin position="110"/>
        <end position="119"/>
    </location>
</feature>
<feature type="compositionally biased region" description="Low complexity" evidence="1">
    <location>
        <begin position="150"/>
        <end position="159"/>
    </location>
</feature>
<organism evidence="2">
    <name type="scientific">uncultured Ramlibacter sp</name>
    <dbReference type="NCBI Taxonomy" id="260755"/>
    <lineage>
        <taxon>Bacteria</taxon>
        <taxon>Pseudomonadati</taxon>
        <taxon>Pseudomonadota</taxon>
        <taxon>Betaproteobacteria</taxon>
        <taxon>Burkholderiales</taxon>
        <taxon>Comamonadaceae</taxon>
        <taxon>Ramlibacter</taxon>
        <taxon>environmental samples</taxon>
    </lineage>
</organism>
<gene>
    <name evidence="2" type="ORF">AVDCRST_MAG51-1657</name>
</gene>
<protein>
    <submittedName>
        <fullName evidence="2">Phosphopantetheine adenylyltransferase</fullName>
        <ecNumber evidence="2">2.7.7.3</ecNumber>
    </submittedName>
</protein>
<evidence type="ECO:0000256" key="1">
    <source>
        <dbReference type="SAM" id="MobiDB-lite"/>
    </source>
</evidence>
<dbReference type="GO" id="GO:0004595">
    <property type="term" value="F:pantetheine-phosphate adenylyltransferase activity"/>
    <property type="evidence" value="ECO:0007669"/>
    <property type="project" value="UniProtKB-EC"/>
</dbReference>
<feature type="compositionally biased region" description="Basic and acidic residues" evidence="1">
    <location>
        <begin position="135"/>
        <end position="148"/>
    </location>
</feature>
<feature type="region of interest" description="Disordered" evidence="1">
    <location>
        <begin position="1"/>
        <end position="168"/>
    </location>
</feature>
<feature type="compositionally biased region" description="Basic residues" evidence="1">
    <location>
        <begin position="1"/>
        <end position="15"/>
    </location>
</feature>
<accession>A0A6J4P3N0</accession>
<feature type="non-terminal residue" evidence="2">
    <location>
        <position position="168"/>
    </location>
</feature>
<proteinExistence type="predicted"/>